<dbReference type="InParanoid" id="C3ZUH2"/>
<dbReference type="PANTHER" id="PTHR20967:SF0">
    <property type="entry name" value="PROHORMONE-4"/>
    <property type="match status" value="1"/>
</dbReference>
<organism>
    <name type="scientific">Branchiostoma floridae</name>
    <name type="common">Florida lancelet</name>
    <name type="synonym">Amphioxus</name>
    <dbReference type="NCBI Taxonomy" id="7739"/>
    <lineage>
        <taxon>Eukaryota</taxon>
        <taxon>Metazoa</taxon>
        <taxon>Chordata</taxon>
        <taxon>Cephalochordata</taxon>
        <taxon>Leptocardii</taxon>
        <taxon>Amphioxiformes</taxon>
        <taxon>Branchiostomatidae</taxon>
        <taxon>Branchiostoma</taxon>
    </lineage>
</organism>
<dbReference type="PRINTS" id="PR00261">
    <property type="entry name" value="LDLRECEPTOR"/>
</dbReference>
<evidence type="ECO:0000256" key="2">
    <source>
        <dbReference type="PROSITE-ProRule" id="PRU00124"/>
    </source>
</evidence>
<dbReference type="SUPFAM" id="SSF57424">
    <property type="entry name" value="LDL receptor-like module"/>
    <property type="match status" value="3"/>
</dbReference>
<dbReference type="Gene3D" id="4.10.400.10">
    <property type="entry name" value="Low-density Lipoprotein Receptor"/>
    <property type="match status" value="3"/>
</dbReference>
<dbReference type="InterPro" id="IPR053103">
    <property type="entry name" value="IDLSRF-like_peptide"/>
</dbReference>
<accession>C3ZUH2</accession>
<dbReference type="AlphaFoldDB" id="C3ZUH2"/>
<dbReference type="Pfam" id="PF00057">
    <property type="entry name" value="Ldl_recept_a"/>
    <property type="match status" value="1"/>
</dbReference>
<dbReference type="InterPro" id="IPR002172">
    <property type="entry name" value="LDrepeatLR_classA_rpt"/>
</dbReference>
<evidence type="ECO:0000313" key="3">
    <source>
        <dbReference type="EMBL" id="EEN43811.1"/>
    </source>
</evidence>
<dbReference type="InterPro" id="IPR036055">
    <property type="entry name" value="LDL_receptor-like_sf"/>
</dbReference>
<dbReference type="PROSITE" id="PS50068">
    <property type="entry name" value="LDLRA_2"/>
    <property type="match status" value="1"/>
</dbReference>
<name>C3ZUH2_BRAFL</name>
<protein>
    <submittedName>
        <fullName evidence="3">Uncharacterized protein</fullName>
    </submittedName>
</protein>
<gene>
    <name evidence="3" type="ORF">BRAFLDRAFT_92245</name>
</gene>
<feature type="disulfide bond" evidence="2">
    <location>
        <begin position="89"/>
        <end position="104"/>
    </location>
</feature>
<reference evidence="3" key="1">
    <citation type="journal article" date="2008" name="Nature">
        <title>The amphioxus genome and the evolution of the chordate karyotype.</title>
        <authorList>
            <consortium name="US DOE Joint Genome Institute (JGI-PGF)"/>
            <person name="Putnam N.H."/>
            <person name="Butts T."/>
            <person name="Ferrier D.E.K."/>
            <person name="Furlong R.F."/>
            <person name="Hellsten U."/>
            <person name="Kawashima T."/>
            <person name="Robinson-Rechavi M."/>
            <person name="Shoguchi E."/>
            <person name="Terry A."/>
            <person name="Yu J.-K."/>
            <person name="Benito-Gutierrez E.L."/>
            <person name="Dubchak I."/>
            <person name="Garcia-Fernandez J."/>
            <person name="Gibson-Brown J.J."/>
            <person name="Grigoriev I.V."/>
            <person name="Horton A.C."/>
            <person name="de Jong P.J."/>
            <person name="Jurka J."/>
            <person name="Kapitonov V.V."/>
            <person name="Kohara Y."/>
            <person name="Kuroki Y."/>
            <person name="Lindquist E."/>
            <person name="Lucas S."/>
            <person name="Osoegawa K."/>
            <person name="Pennacchio L.A."/>
            <person name="Salamov A.A."/>
            <person name="Satou Y."/>
            <person name="Sauka-Spengler T."/>
            <person name="Schmutz J."/>
            <person name="Shin-I T."/>
            <person name="Toyoda A."/>
            <person name="Bronner-Fraser M."/>
            <person name="Fujiyama A."/>
            <person name="Holland L.Z."/>
            <person name="Holland P.W.H."/>
            <person name="Satoh N."/>
            <person name="Rokhsar D.S."/>
        </authorList>
    </citation>
    <scope>NUCLEOTIDE SEQUENCE [LARGE SCALE GENOMIC DNA]</scope>
    <source>
        <strain evidence="3">S238N-H82</strain>
        <tissue evidence="3">Testes</tissue>
    </source>
</reference>
<dbReference type="PANTHER" id="PTHR20967">
    <property type="entry name" value="PROHORMONE-4"/>
    <property type="match status" value="1"/>
</dbReference>
<sequence length="166" mass="17634">MQLMANAHKDKDEDEEDIGEVKIQGQRKGVPKHCFFTCRTNVTCLPSRHLGDAHKDCADGEDERLTDDGYAMECLTDLGAPCVPSSWICDDISDCLDGRDEQGCVQDAGGTDGCQTISCDLPGLLDPISVPPHQICDGYPDCVSGEDEQGCSGSVSTQTATSSSSG</sequence>
<comment type="caution">
    <text evidence="2">Lacks conserved residue(s) required for the propagation of feature annotation.</text>
</comment>
<dbReference type="CDD" id="cd00112">
    <property type="entry name" value="LDLa"/>
    <property type="match status" value="1"/>
</dbReference>
<dbReference type="SMART" id="SM00192">
    <property type="entry name" value="LDLa"/>
    <property type="match status" value="3"/>
</dbReference>
<keyword evidence="1 2" id="KW-1015">Disulfide bond</keyword>
<proteinExistence type="predicted"/>
<dbReference type="EMBL" id="GG666683">
    <property type="protein sequence ID" value="EEN43811.1"/>
    <property type="molecule type" value="Genomic_DNA"/>
</dbReference>
<evidence type="ECO:0000256" key="1">
    <source>
        <dbReference type="ARBA" id="ARBA00023157"/>
    </source>
</evidence>